<dbReference type="InterPro" id="IPR011013">
    <property type="entry name" value="Gal_mutarotase_sf_dom"/>
</dbReference>
<dbReference type="SUPFAM" id="SSF48208">
    <property type="entry name" value="Six-hairpin glycosidases"/>
    <property type="match status" value="1"/>
</dbReference>
<comment type="caution">
    <text evidence="6">The sequence shown here is derived from an EMBL/GenBank/DDBJ whole genome shotgun (WGS) entry which is preliminary data.</text>
</comment>
<sequence>MDRDRFPVDEWKLVERIYSEEKLGLSETIFTVANGYLGMRGNSSEGRNAHEHGTFINGFHEVWPIRHAEQAYGFAEVGQTIVNVPDTKVLRLYVDDEPLVLDIAELLTFERELDFRDGVLRRELLWLTPSGKRVRVKSTRMVSFVERHLAVMSFEVVVENANATVVVSSQVLNRQDGEDEFGRTSQSGAGGFDPRRAERLAERVLQPVEHWQHEDRSVLSYRVTHSHMTLSVMVDHVIETENEVQRRASISPDIAKNVYQVRARAGVPVKITKIAAYHSSRSVPPRELIDRGQRLLDRVLENGVEEQYALQREWLDAYWDRSDVEVPGQPATQQAIRWNLFMLAQASARADSLGVPAKGVTGSGYSGHYFWDTEIYVMPFLTYTSPLFARNALKMRERMLPAARRRARQLNEGGALFPWRTISGEEASAYYAAGTAQYHINADVTYAVAKYVRATGDTDYLARGAIDIVVETARLWTTLGFWRRTHGTSFHIHGVTGPDEYTTVVNDNLFTNVMARFNLRYAAESVRIVADQFPEAYARMVDRVGFDESEIGEWERAAEAMVVPYSKAFDIHPQDAHFLDREVWDLENTPKDKLPLLLHFHPLVIYRFQVLKQADVVLALFLLSDEFSDEMKRSDFDYYDPLTTGDSTLSAVVQSIIAAEIGYRELAMEYFDHALFVDLDDLHSNASDGVHVASTGGVWSALVYGFGGMRDGGGHLTFDPRLPADWPELRFRIRWQGSRLLVTVRADVLAIEVLAGDDVDLAVRGERHTATRDAVLRVPLVGQGPDLPGRPTVAQFAQTRRDDGSLMTASIPIVPDWDPDEDL</sequence>
<feature type="domain" description="Glycoside hydrolase family 65 C-terminal" evidence="4">
    <location>
        <begin position="709"/>
        <end position="769"/>
    </location>
</feature>
<comment type="similarity">
    <text evidence="1">Belongs to the glycosyl hydrolase 65 family.</text>
</comment>
<evidence type="ECO:0000259" key="5">
    <source>
        <dbReference type="Pfam" id="PF03636"/>
    </source>
</evidence>
<dbReference type="RefSeq" id="WP_377935230.1">
    <property type="nucleotide sequence ID" value="NZ_JBHUEA010000018.1"/>
</dbReference>
<dbReference type="Pfam" id="PF03633">
    <property type="entry name" value="Glyco_hydro_65C"/>
    <property type="match status" value="1"/>
</dbReference>
<reference evidence="7" key="1">
    <citation type="journal article" date="2019" name="Int. J. Syst. Evol. Microbiol.">
        <title>The Global Catalogue of Microorganisms (GCM) 10K type strain sequencing project: providing services to taxonomists for standard genome sequencing and annotation.</title>
        <authorList>
            <consortium name="The Broad Institute Genomics Platform"/>
            <consortium name="The Broad Institute Genome Sequencing Center for Infectious Disease"/>
            <person name="Wu L."/>
            <person name="Ma J."/>
        </authorList>
    </citation>
    <scope>NUCLEOTIDE SEQUENCE [LARGE SCALE GENOMIC DNA]</scope>
    <source>
        <strain evidence="7">CGMCC 1.12471</strain>
    </source>
</reference>
<dbReference type="InterPro" id="IPR005196">
    <property type="entry name" value="Glyco_hydro_65_N"/>
</dbReference>
<dbReference type="PANTHER" id="PTHR11051">
    <property type="entry name" value="GLYCOSYL HYDROLASE-RELATED"/>
    <property type="match status" value="1"/>
</dbReference>
<dbReference type="Pfam" id="PF03632">
    <property type="entry name" value="Glyco_hydro_65m"/>
    <property type="match status" value="1"/>
</dbReference>
<keyword evidence="7" id="KW-1185">Reference proteome</keyword>
<dbReference type="EMBL" id="JBHUEA010000018">
    <property type="protein sequence ID" value="MFD1722273.1"/>
    <property type="molecule type" value="Genomic_DNA"/>
</dbReference>
<dbReference type="InterPro" id="IPR037018">
    <property type="entry name" value="GH65_N"/>
</dbReference>
<keyword evidence="2" id="KW-0326">Glycosidase</keyword>
<keyword evidence="6" id="KW-0378">Hydrolase</keyword>
<protein>
    <submittedName>
        <fullName evidence="6">Glycoside hydrolase family 65 protein</fullName>
    </submittedName>
</protein>
<evidence type="ECO:0000259" key="4">
    <source>
        <dbReference type="Pfam" id="PF03633"/>
    </source>
</evidence>
<gene>
    <name evidence="6" type="ORF">ACFSBI_12005</name>
</gene>
<dbReference type="InterPro" id="IPR005195">
    <property type="entry name" value="Glyco_hydro_65_M"/>
</dbReference>
<evidence type="ECO:0000259" key="3">
    <source>
        <dbReference type="Pfam" id="PF03632"/>
    </source>
</evidence>
<dbReference type="SUPFAM" id="SSF74650">
    <property type="entry name" value="Galactose mutarotase-like"/>
    <property type="match status" value="1"/>
</dbReference>
<feature type="domain" description="Glycoside hydrolase family 65 N-terminal" evidence="5">
    <location>
        <begin position="15"/>
        <end position="281"/>
    </location>
</feature>
<evidence type="ECO:0000256" key="1">
    <source>
        <dbReference type="ARBA" id="ARBA00006768"/>
    </source>
</evidence>
<organism evidence="6 7">
    <name type="scientific">Amnibacterium endophyticum</name>
    <dbReference type="NCBI Taxonomy" id="2109337"/>
    <lineage>
        <taxon>Bacteria</taxon>
        <taxon>Bacillati</taxon>
        <taxon>Actinomycetota</taxon>
        <taxon>Actinomycetes</taxon>
        <taxon>Micrococcales</taxon>
        <taxon>Microbacteriaceae</taxon>
        <taxon>Amnibacterium</taxon>
    </lineage>
</organism>
<evidence type="ECO:0000313" key="6">
    <source>
        <dbReference type="EMBL" id="MFD1722273.1"/>
    </source>
</evidence>
<dbReference type="PIRSF" id="PIRSF036289">
    <property type="entry name" value="Glycosyl_hydrolase_malt_phosph"/>
    <property type="match status" value="1"/>
</dbReference>
<name>A0ABW4LGB3_9MICO</name>
<dbReference type="Pfam" id="PF03636">
    <property type="entry name" value="Glyco_hydro_65N"/>
    <property type="match status" value="1"/>
</dbReference>
<dbReference type="InterPro" id="IPR012341">
    <property type="entry name" value="6hp_glycosidase-like_sf"/>
</dbReference>
<dbReference type="InterPro" id="IPR005194">
    <property type="entry name" value="Glyco_hydro_65_C"/>
</dbReference>
<accession>A0ABW4LGB3</accession>
<dbReference type="Proteomes" id="UP001597347">
    <property type="component" value="Unassembled WGS sequence"/>
</dbReference>
<evidence type="ECO:0000313" key="7">
    <source>
        <dbReference type="Proteomes" id="UP001597347"/>
    </source>
</evidence>
<dbReference type="Gene3D" id="2.70.98.40">
    <property type="entry name" value="Glycoside hydrolase, family 65, N-terminal domain"/>
    <property type="match status" value="1"/>
</dbReference>
<dbReference type="PANTHER" id="PTHR11051:SF13">
    <property type="entry name" value="GLYCOSYL TRANSFERASE"/>
    <property type="match status" value="1"/>
</dbReference>
<feature type="domain" description="Glycoside hydrolase family 65 central catalytic" evidence="3">
    <location>
        <begin position="337"/>
        <end position="699"/>
    </location>
</feature>
<dbReference type="Gene3D" id="2.60.420.10">
    <property type="entry name" value="Maltose phosphorylase, domain 3"/>
    <property type="match status" value="1"/>
</dbReference>
<proteinExistence type="inferred from homology"/>
<dbReference type="InterPro" id="IPR008928">
    <property type="entry name" value="6-hairpin_glycosidase_sf"/>
</dbReference>
<dbReference type="GO" id="GO:0016787">
    <property type="term" value="F:hydrolase activity"/>
    <property type="evidence" value="ECO:0007669"/>
    <property type="project" value="UniProtKB-KW"/>
</dbReference>
<dbReference type="InterPro" id="IPR017045">
    <property type="entry name" value="Malt_Pase/Glycosyl_Hdrlase"/>
</dbReference>
<dbReference type="Gene3D" id="1.50.10.10">
    <property type="match status" value="1"/>
</dbReference>
<evidence type="ECO:0000256" key="2">
    <source>
        <dbReference type="ARBA" id="ARBA00023295"/>
    </source>
</evidence>